<accession>A0A1A8HQE1</accession>
<reference evidence="1" key="1">
    <citation type="submission" date="2016-05" db="EMBL/GenBank/DDBJ databases">
        <authorList>
            <person name="Lavstsen T."/>
            <person name="Jespersen J.S."/>
        </authorList>
    </citation>
    <scope>NUCLEOTIDE SEQUENCE</scope>
    <source>
        <tissue evidence="1">Brain</tissue>
    </source>
</reference>
<gene>
    <name evidence="1" type="primary">Nfu_g_1_024487</name>
</gene>
<name>A0A1A8HQE1_NOTKU</name>
<dbReference type="EMBL" id="HAED01000472">
    <property type="protein sequence ID" value="SBQ86317.1"/>
    <property type="molecule type" value="Transcribed_RNA"/>
</dbReference>
<feature type="non-terminal residue" evidence="1">
    <location>
        <position position="54"/>
    </location>
</feature>
<protein>
    <submittedName>
        <fullName evidence="1">Uncharacterized protein</fullName>
    </submittedName>
</protein>
<dbReference type="AlphaFoldDB" id="A0A1A8HQE1"/>
<feature type="non-terminal residue" evidence="1">
    <location>
        <position position="1"/>
    </location>
</feature>
<organism evidence="1">
    <name type="scientific">Nothobranchius kuhntae</name>
    <name type="common">Beira killifish</name>
    <dbReference type="NCBI Taxonomy" id="321403"/>
    <lineage>
        <taxon>Eukaryota</taxon>
        <taxon>Metazoa</taxon>
        <taxon>Chordata</taxon>
        <taxon>Craniata</taxon>
        <taxon>Vertebrata</taxon>
        <taxon>Euteleostomi</taxon>
        <taxon>Actinopterygii</taxon>
        <taxon>Neopterygii</taxon>
        <taxon>Teleostei</taxon>
        <taxon>Neoteleostei</taxon>
        <taxon>Acanthomorphata</taxon>
        <taxon>Ovalentaria</taxon>
        <taxon>Atherinomorphae</taxon>
        <taxon>Cyprinodontiformes</taxon>
        <taxon>Nothobranchiidae</taxon>
        <taxon>Nothobranchius</taxon>
    </lineage>
</organism>
<proteinExistence type="predicted"/>
<evidence type="ECO:0000313" key="1">
    <source>
        <dbReference type="EMBL" id="SBQ86317.1"/>
    </source>
</evidence>
<reference evidence="1" key="2">
    <citation type="submission" date="2016-06" db="EMBL/GenBank/DDBJ databases">
        <title>The genome of a short-lived fish provides insights into sex chromosome evolution and the genetic control of aging.</title>
        <authorList>
            <person name="Reichwald K."/>
            <person name="Felder M."/>
            <person name="Petzold A."/>
            <person name="Koch P."/>
            <person name="Groth M."/>
            <person name="Platzer M."/>
        </authorList>
    </citation>
    <scope>NUCLEOTIDE SEQUENCE</scope>
    <source>
        <tissue evidence="1">Brain</tissue>
    </source>
</reference>
<sequence length="54" mass="5468">VVGACHTGANGRVLEDMLNESGLVVLNDGSQLAMGSDHCPVLSIFVRGVVEGSG</sequence>